<proteinExistence type="predicted"/>
<comment type="caution">
    <text evidence="1">The sequence shown here is derived from an EMBL/GenBank/DDBJ whole genome shotgun (WGS) entry which is preliminary data.</text>
</comment>
<gene>
    <name evidence="1" type="ORF">EC392_01730</name>
</gene>
<reference evidence="1 2" key="1">
    <citation type="submission" date="2018-10" db="EMBL/GenBank/DDBJ databases">
        <title>New species genome.</title>
        <authorList>
            <person name="Li Y."/>
        </authorList>
    </citation>
    <scope>NUCLEOTIDE SEQUENCE [LARGE SCALE GENOMIC DNA]</scope>
    <source>
        <strain evidence="1 2">L6_4B</strain>
    </source>
</reference>
<name>A0A3N0UWN1_9GAMM</name>
<dbReference type="InterPro" id="IPR019672">
    <property type="entry name" value="DUF2527"/>
</dbReference>
<dbReference type="Proteomes" id="UP000274511">
    <property type="component" value="Unassembled WGS sequence"/>
</dbReference>
<dbReference type="AlphaFoldDB" id="A0A3N0UWN1"/>
<evidence type="ECO:0000313" key="1">
    <source>
        <dbReference type="EMBL" id="ROH84920.1"/>
    </source>
</evidence>
<evidence type="ECO:0000313" key="2">
    <source>
        <dbReference type="Proteomes" id="UP000274511"/>
    </source>
</evidence>
<dbReference type="RefSeq" id="WP_085687546.1">
    <property type="nucleotide sequence ID" value="NZ_CP065534.1"/>
</dbReference>
<organism evidence="1 2">
    <name type="scientific">Lonsdalea populi</name>
    <dbReference type="NCBI Taxonomy" id="1172565"/>
    <lineage>
        <taxon>Bacteria</taxon>
        <taxon>Pseudomonadati</taxon>
        <taxon>Pseudomonadota</taxon>
        <taxon>Gammaproteobacteria</taxon>
        <taxon>Enterobacterales</taxon>
        <taxon>Pectobacteriaceae</taxon>
        <taxon>Lonsdalea</taxon>
    </lineage>
</organism>
<accession>A0A3N0UWN1</accession>
<dbReference type="OrthoDB" id="6555804at2"/>
<dbReference type="GeneID" id="61122129"/>
<dbReference type="Pfam" id="PF10736">
    <property type="entry name" value="DUF2527"/>
    <property type="match status" value="1"/>
</dbReference>
<sequence>MNGIFRKEVLSTNVHVEYHFSVDPYFGASSSNDSSLSVQRFRAV</sequence>
<protein>
    <submittedName>
        <fullName evidence="1">DUF2627 domain-containing protein</fullName>
    </submittedName>
</protein>
<dbReference type="EMBL" id="RJUJ01000001">
    <property type="protein sequence ID" value="ROH84920.1"/>
    <property type="molecule type" value="Genomic_DNA"/>
</dbReference>